<dbReference type="Pfam" id="PF22657">
    <property type="entry name" value="SSB_1"/>
    <property type="match status" value="1"/>
</dbReference>
<evidence type="ECO:0000256" key="4">
    <source>
        <dbReference type="HAMAP-Rule" id="MF_00720"/>
    </source>
</evidence>
<dbReference type="SUPFAM" id="SSF50249">
    <property type="entry name" value="Nucleic acid-binding proteins"/>
    <property type="match status" value="1"/>
</dbReference>
<evidence type="ECO:0000256" key="3">
    <source>
        <dbReference type="ARBA" id="ARBA00023125"/>
    </source>
</evidence>
<dbReference type="HAMAP" id="MF_00720">
    <property type="entry name" value="PriB"/>
    <property type="match status" value="1"/>
</dbReference>
<dbReference type="InterPro" id="IPR000424">
    <property type="entry name" value="Primosome_PriB/ssb"/>
</dbReference>
<evidence type="ECO:0000256" key="1">
    <source>
        <dbReference type="ARBA" id="ARBA00022515"/>
    </source>
</evidence>
<dbReference type="InterPro" id="IPR012340">
    <property type="entry name" value="NA-bd_OB-fold"/>
</dbReference>
<evidence type="ECO:0000313" key="6">
    <source>
        <dbReference type="Proteomes" id="UP000662914"/>
    </source>
</evidence>
<accession>A0A809QY99</accession>
<sequence>MTAPQNRLTITGSIIELAQLRHTPAGVPVLNFRIAHASEQIEAGLPRKVECELQAVALGQTALLLQGAKPGDGTRLTGFLVAKSTQSKQPVLHVERIEFLEGSNHGV</sequence>
<dbReference type="Proteomes" id="UP000662914">
    <property type="component" value="Chromosome"/>
</dbReference>
<keyword evidence="3 4" id="KW-0238">DNA-binding</keyword>
<comment type="function">
    <text evidence="4">Involved in the restart of stalled replication forks, which reloads the replicative helicase on sites other than the origin of replication; the PriA-PriB pathway is the major replication restart pathway. During primosome assembly it facilitates complex formation between PriA and DnaT on DNA; stabilizes PriA on DNA. Stimulates the DNA unwinding activity of PriA helicase.</text>
</comment>
<dbReference type="GO" id="GO:0003697">
    <property type="term" value="F:single-stranded DNA binding"/>
    <property type="evidence" value="ECO:0007669"/>
    <property type="project" value="UniProtKB-UniRule"/>
</dbReference>
<protein>
    <recommendedName>
        <fullName evidence="4">Replication restart protein PriB</fullName>
    </recommendedName>
</protein>
<organism evidence="5 6">
    <name type="scientific">Candidatus Desulfobacillus denitrificans</name>
    <dbReference type="NCBI Taxonomy" id="2608985"/>
    <lineage>
        <taxon>Bacteria</taxon>
        <taxon>Pseudomonadati</taxon>
        <taxon>Pseudomonadota</taxon>
        <taxon>Betaproteobacteria</taxon>
        <taxon>Candidatus Desulfobacillus</taxon>
    </lineage>
</organism>
<dbReference type="Gene3D" id="2.40.50.140">
    <property type="entry name" value="Nucleic acid-binding proteins"/>
    <property type="match status" value="1"/>
</dbReference>
<dbReference type="PIRSF" id="PIRSF003135">
    <property type="entry name" value="Primosomal_n"/>
    <property type="match status" value="1"/>
</dbReference>
<comment type="subunit">
    <text evidence="4">Homodimer. Interacts with PriA and DnaT. Component of the replication restart primosome. Primosome assembly occurs via a 'hand-off' mechanism. PriA binds to replication forks, subsequently PriB then DnaT bind; DnaT then displaces ssDNA to generate the helicase loading substrate.</text>
</comment>
<evidence type="ECO:0000313" key="5">
    <source>
        <dbReference type="EMBL" id="BBO20400.1"/>
    </source>
</evidence>
<dbReference type="GO" id="GO:0006269">
    <property type="term" value="P:DNA replication, synthesis of primer"/>
    <property type="evidence" value="ECO:0007669"/>
    <property type="project" value="UniProtKB-KW"/>
</dbReference>
<keyword evidence="2 4" id="KW-0235">DNA replication</keyword>
<reference evidence="5" key="1">
    <citation type="journal article" name="DNA Res.">
        <title>The physiological potential of anammox bacteria as revealed by their core genome structure.</title>
        <authorList>
            <person name="Okubo T."/>
            <person name="Toyoda A."/>
            <person name="Fukuhara K."/>
            <person name="Uchiyama I."/>
            <person name="Harigaya Y."/>
            <person name="Kuroiwa M."/>
            <person name="Suzuki T."/>
            <person name="Murakami Y."/>
            <person name="Suwa Y."/>
            <person name="Takami H."/>
        </authorList>
    </citation>
    <scope>NUCLEOTIDE SEQUENCE</scope>
    <source>
        <strain evidence="5">317325-3</strain>
    </source>
</reference>
<dbReference type="PROSITE" id="PS50935">
    <property type="entry name" value="SSB"/>
    <property type="match status" value="1"/>
</dbReference>
<keyword evidence="1 4" id="KW-0639">Primosome</keyword>
<name>A0A809QY99_9PROT</name>
<dbReference type="GO" id="GO:1990077">
    <property type="term" value="C:primosome complex"/>
    <property type="evidence" value="ECO:0007669"/>
    <property type="project" value="UniProtKB-UniRule"/>
</dbReference>
<dbReference type="InterPro" id="IPR023646">
    <property type="entry name" value="Prisomal_replication_PriB"/>
</dbReference>
<dbReference type="EMBL" id="AP021857">
    <property type="protein sequence ID" value="BBO20400.1"/>
    <property type="molecule type" value="Genomic_DNA"/>
</dbReference>
<comment type="similarity">
    <text evidence="4">Belongs to the PriB family.</text>
</comment>
<dbReference type="AlphaFoldDB" id="A0A809QY99"/>
<dbReference type="KEGG" id="ddz:DSYM_10990"/>
<gene>
    <name evidence="4" type="primary">priB</name>
    <name evidence="5" type="ORF">DSYM_10990</name>
</gene>
<evidence type="ECO:0000256" key="2">
    <source>
        <dbReference type="ARBA" id="ARBA00022705"/>
    </source>
</evidence>
<dbReference type="NCBIfam" id="TIGR04418">
    <property type="entry name" value="PriB_gamma"/>
    <property type="match status" value="1"/>
</dbReference>
<proteinExistence type="inferred from homology"/>